<accession>A0A2U2AJS0</accession>
<protein>
    <submittedName>
        <fullName evidence="1">Uncharacterized protein</fullName>
    </submittedName>
</protein>
<dbReference type="AlphaFoldDB" id="A0A2U2AJS0"/>
<dbReference type="Proteomes" id="UP000244948">
    <property type="component" value="Unassembled WGS sequence"/>
</dbReference>
<organism evidence="1 2">
    <name type="scientific">Ignatzschineria indica</name>
    <dbReference type="NCBI Taxonomy" id="472583"/>
    <lineage>
        <taxon>Bacteria</taxon>
        <taxon>Pseudomonadati</taxon>
        <taxon>Pseudomonadota</taxon>
        <taxon>Gammaproteobacteria</taxon>
        <taxon>Cardiobacteriales</taxon>
        <taxon>Ignatzschineriaceae</taxon>
        <taxon>Ignatzschineria</taxon>
    </lineage>
</organism>
<reference evidence="1 2" key="1">
    <citation type="journal article" date="2018" name="Genome Announc.">
        <title>Ignatzschineria cameli sp. nov., isolated from necrotic foot tissue of dromedaries (Camelus dromedarius) and associated maggots (Wohlfahrtia species) in Dubai.</title>
        <authorList>
            <person name="Tsang C.C."/>
            <person name="Tang J.Y."/>
            <person name="Fong J.Y."/>
            <person name="Kinne J."/>
            <person name="Lee H.H."/>
            <person name="Joseph M."/>
            <person name="Jose S."/>
            <person name="Schuster R.K."/>
            <person name="Tang Y."/>
            <person name="Sivakumar S."/>
            <person name="Chen J.H."/>
            <person name="Teng J.L."/>
            <person name="Lau S.K."/>
            <person name="Wernery U."/>
            <person name="Woo P.C."/>
        </authorList>
    </citation>
    <scope>NUCLEOTIDE SEQUENCE [LARGE SCALE GENOMIC DNA]</scope>
    <source>
        <strain evidence="1 2">KCTC 22643</strain>
    </source>
</reference>
<evidence type="ECO:0000313" key="1">
    <source>
        <dbReference type="EMBL" id="PWD83074.1"/>
    </source>
</evidence>
<dbReference type="EMBL" id="QEWR01000003">
    <property type="protein sequence ID" value="PWD83074.1"/>
    <property type="molecule type" value="Genomic_DNA"/>
</dbReference>
<keyword evidence="2" id="KW-1185">Reference proteome</keyword>
<evidence type="ECO:0000313" key="2">
    <source>
        <dbReference type="Proteomes" id="UP000244948"/>
    </source>
</evidence>
<gene>
    <name evidence="1" type="ORF">DC082_06525</name>
</gene>
<proteinExistence type="predicted"/>
<comment type="caution">
    <text evidence="1">The sequence shown here is derived from an EMBL/GenBank/DDBJ whole genome shotgun (WGS) entry which is preliminary data.</text>
</comment>
<sequence>MLNLNDMPIEIPCPDCSHKISETIGNLKKNPTLECPVCGFQFKVNADELKESIKSAEMMLNQLRGSLKNFKI</sequence>
<name>A0A2U2AJS0_9GAMM</name>